<feature type="transmembrane region" description="Helical" evidence="2">
    <location>
        <begin position="117"/>
        <end position="139"/>
    </location>
</feature>
<feature type="domain" description="SH3b" evidence="3">
    <location>
        <begin position="168"/>
        <end position="230"/>
    </location>
</feature>
<keyword evidence="1" id="KW-0802">TPR repeat</keyword>
<gene>
    <name evidence="4" type="ORF">EPJ80_10430</name>
</gene>
<dbReference type="InterPro" id="IPR011990">
    <property type="entry name" value="TPR-like_helical_dom_sf"/>
</dbReference>
<dbReference type="PROSITE" id="PS51781">
    <property type="entry name" value="SH3B"/>
    <property type="match status" value="1"/>
</dbReference>
<evidence type="ECO:0000256" key="2">
    <source>
        <dbReference type="SAM" id="Phobius"/>
    </source>
</evidence>
<protein>
    <submittedName>
        <fullName evidence="4">SH3 domain-containing protein</fullName>
    </submittedName>
</protein>
<evidence type="ECO:0000313" key="4">
    <source>
        <dbReference type="EMBL" id="TXJ12093.1"/>
    </source>
</evidence>
<dbReference type="PROSITE" id="PS50005">
    <property type="entry name" value="TPR"/>
    <property type="match status" value="1"/>
</dbReference>
<keyword evidence="2" id="KW-0812">Transmembrane</keyword>
<accession>A0A5C8CHG3</accession>
<dbReference type="Gene3D" id="2.30.30.40">
    <property type="entry name" value="SH3 Domains"/>
    <property type="match status" value="1"/>
</dbReference>
<evidence type="ECO:0000256" key="1">
    <source>
        <dbReference type="PROSITE-ProRule" id="PRU00339"/>
    </source>
</evidence>
<dbReference type="AlphaFoldDB" id="A0A5C8CHG3"/>
<dbReference type="InterPro" id="IPR003646">
    <property type="entry name" value="SH3-like_bac-type"/>
</dbReference>
<feature type="repeat" description="TPR" evidence="1">
    <location>
        <begin position="59"/>
        <end position="92"/>
    </location>
</feature>
<feature type="transmembrane region" description="Helical" evidence="2">
    <location>
        <begin position="146"/>
        <end position="167"/>
    </location>
</feature>
<name>A0A5C8CHG3_9SPIR</name>
<dbReference type="Pfam" id="PF08239">
    <property type="entry name" value="SH3_3"/>
    <property type="match status" value="1"/>
</dbReference>
<reference evidence="4 5" key="1">
    <citation type="journal article" date="1992" name="Lakartidningen">
        <title>[Penicillin V and not amoxicillin is the first choice preparation in acute otitis].</title>
        <authorList>
            <person name="Kamme C."/>
            <person name="Lundgren K."/>
            <person name="Prellner K."/>
        </authorList>
    </citation>
    <scope>NUCLEOTIDE SEQUENCE [LARGE SCALE GENOMIC DNA]</scope>
    <source>
        <strain evidence="4 5">W1</strain>
    </source>
</reference>
<evidence type="ECO:0000259" key="3">
    <source>
        <dbReference type="PROSITE" id="PS51781"/>
    </source>
</evidence>
<dbReference type="Gene3D" id="1.25.40.10">
    <property type="entry name" value="Tetratricopeptide repeat domain"/>
    <property type="match status" value="1"/>
</dbReference>
<dbReference type="InterPro" id="IPR019734">
    <property type="entry name" value="TPR_rpt"/>
</dbReference>
<comment type="caution">
    <text evidence="4">The sequence shown here is derived from an EMBL/GenBank/DDBJ whole genome shotgun (WGS) entry which is preliminary data.</text>
</comment>
<dbReference type="Proteomes" id="UP000325116">
    <property type="component" value="Unassembled WGS sequence"/>
</dbReference>
<organism evidence="4 5">
    <name type="scientific">Brachyspira aalborgi</name>
    <dbReference type="NCBI Taxonomy" id="29522"/>
    <lineage>
        <taxon>Bacteria</taxon>
        <taxon>Pseudomonadati</taxon>
        <taxon>Spirochaetota</taxon>
        <taxon>Spirochaetia</taxon>
        <taxon>Brachyspirales</taxon>
        <taxon>Brachyspiraceae</taxon>
        <taxon>Brachyspira</taxon>
    </lineage>
</organism>
<proteinExistence type="predicted"/>
<keyword evidence="2" id="KW-0472">Membrane</keyword>
<sequence>MKVKYIIIFVFQFCLLYGEIDFDKINSIFNDANKLYEEGDYFEANNLYKNIVSSNIISKDLYYNLGLSYAKIGSNGYAILWYERALNISPFDKEIKNNIDLFNTNSFSNPFENKSTLIIIFYLTLFLFILFFTILIILFIKKRKIYYLLIIISILFILPAIISYNIINSNYLIVIERSNLYKGESERADIISIINEGEKFRILKEYSNWYYVKNSSFSKGWINKSFVEKI</sequence>
<evidence type="ECO:0000313" key="5">
    <source>
        <dbReference type="Proteomes" id="UP000325116"/>
    </source>
</evidence>
<dbReference type="SUPFAM" id="SSF48452">
    <property type="entry name" value="TPR-like"/>
    <property type="match status" value="1"/>
</dbReference>
<dbReference type="EMBL" id="SAXT01000005">
    <property type="protein sequence ID" value="TXJ12093.1"/>
    <property type="molecule type" value="Genomic_DNA"/>
</dbReference>
<keyword evidence="2" id="KW-1133">Transmembrane helix</keyword>